<dbReference type="PANTHER" id="PTHR22811">
    <property type="entry name" value="TRANSMEMBRANE EMP24 DOMAIN-CONTAINING PROTEIN"/>
    <property type="match status" value="1"/>
</dbReference>
<keyword evidence="4 10" id="KW-0732">Signal</keyword>
<evidence type="ECO:0000256" key="1">
    <source>
        <dbReference type="ARBA" id="ARBA00004479"/>
    </source>
</evidence>
<name>A0A5M3MKA6_CONPW</name>
<feature type="signal peptide" evidence="10">
    <location>
        <begin position="1"/>
        <end position="22"/>
    </location>
</feature>
<evidence type="ECO:0000256" key="6">
    <source>
        <dbReference type="ARBA" id="ARBA00023136"/>
    </source>
</evidence>
<evidence type="ECO:0000259" key="11">
    <source>
        <dbReference type="PROSITE" id="PS50866"/>
    </source>
</evidence>
<feature type="chain" id="PRO_5024412874" description="GOLD domain-containing protein" evidence="10">
    <location>
        <begin position="23"/>
        <end position="216"/>
    </location>
</feature>
<evidence type="ECO:0000256" key="2">
    <source>
        <dbReference type="ARBA" id="ARBA00007104"/>
    </source>
</evidence>
<dbReference type="Pfam" id="PF01105">
    <property type="entry name" value="EMP24_GP25L"/>
    <property type="match status" value="1"/>
</dbReference>
<dbReference type="KEGG" id="cput:CONPUDRAFT_83523"/>
<feature type="domain" description="GOLD" evidence="11">
    <location>
        <begin position="32"/>
        <end position="126"/>
    </location>
</feature>
<comment type="caution">
    <text evidence="12">The sequence shown here is derived from an EMBL/GenBank/DDBJ whole genome shotgun (WGS) entry which is preliminary data.</text>
</comment>
<evidence type="ECO:0000256" key="3">
    <source>
        <dbReference type="ARBA" id="ARBA00022692"/>
    </source>
</evidence>
<evidence type="ECO:0000256" key="4">
    <source>
        <dbReference type="ARBA" id="ARBA00022729"/>
    </source>
</evidence>
<dbReference type="EMBL" id="JH711581">
    <property type="protein sequence ID" value="EIW79254.1"/>
    <property type="molecule type" value="Genomic_DNA"/>
</dbReference>
<sequence>MLSFQPRALFLSLLLFLTAANALHFYLDANEKKCFIEELPTDTVVEAHYRALEWSDKTQSYGINDELGITVDVEELDTNHVVTKTRGPSDGRFTFTSHVAGDHLICISTNYTSWFSSTHIRFYLDIAVGTTKGDYEKDRSHIATLANKIRDLNIKLEEVRREQQYQREREASFRDLSEATNSKAVWYSIVQIGVLILTCTWQLRHLRRFFSDRKLQ</sequence>
<organism evidence="12 13">
    <name type="scientific">Coniophora puteana (strain RWD-64-598)</name>
    <name type="common">Brown rot fungus</name>
    <dbReference type="NCBI Taxonomy" id="741705"/>
    <lineage>
        <taxon>Eukaryota</taxon>
        <taxon>Fungi</taxon>
        <taxon>Dikarya</taxon>
        <taxon>Basidiomycota</taxon>
        <taxon>Agaricomycotina</taxon>
        <taxon>Agaricomycetes</taxon>
        <taxon>Agaricomycetidae</taxon>
        <taxon>Boletales</taxon>
        <taxon>Coniophorineae</taxon>
        <taxon>Coniophoraceae</taxon>
        <taxon>Coniophora</taxon>
    </lineage>
</organism>
<keyword evidence="8" id="KW-0175">Coiled coil</keyword>
<evidence type="ECO:0000256" key="7">
    <source>
        <dbReference type="RuleBase" id="RU003827"/>
    </source>
</evidence>
<dbReference type="GeneID" id="19210606"/>
<protein>
    <recommendedName>
        <fullName evidence="11">GOLD domain-containing protein</fullName>
    </recommendedName>
</protein>
<dbReference type="OMA" id="GATCAWQ"/>
<dbReference type="InterPro" id="IPR015720">
    <property type="entry name" value="Emp24-like"/>
</dbReference>
<keyword evidence="13" id="KW-1185">Reference proteome</keyword>
<dbReference type="RefSeq" id="XP_007770930.1">
    <property type="nucleotide sequence ID" value="XM_007772740.1"/>
</dbReference>
<keyword evidence="6 9" id="KW-0472">Membrane</keyword>
<keyword evidence="3 7" id="KW-0812">Transmembrane</keyword>
<dbReference type="PROSITE" id="PS50866">
    <property type="entry name" value="GOLD"/>
    <property type="match status" value="1"/>
</dbReference>
<keyword evidence="5 9" id="KW-1133">Transmembrane helix</keyword>
<evidence type="ECO:0000256" key="8">
    <source>
        <dbReference type="SAM" id="Coils"/>
    </source>
</evidence>
<dbReference type="GO" id="GO:0016020">
    <property type="term" value="C:membrane"/>
    <property type="evidence" value="ECO:0007669"/>
    <property type="project" value="UniProtKB-SubCell"/>
</dbReference>
<dbReference type="InterPro" id="IPR009038">
    <property type="entry name" value="GOLD_dom"/>
</dbReference>
<accession>A0A5M3MKA6</accession>
<evidence type="ECO:0000256" key="9">
    <source>
        <dbReference type="SAM" id="Phobius"/>
    </source>
</evidence>
<proteinExistence type="inferred from homology"/>
<evidence type="ECO:0000313" key="12">
    <source>
        <dbReference type="EMBL" id="EIW79254.1"/>
    </source>
</evidence>
<dbReference type="Proteomes" id="UP000053558">
    <property type="component" value="Unassembled WGS sequence"/>
</dbReference>
<gene>
    <name evidence="12" type="ORF">CONPUDRAFT_83523</name>
</gene>
<feature type="transmembrane region" description="Helical" evidence="9">
    <location>
        <begin position="184"/>
        <end position="203"/>
    </location>
</feature>
<evidence type="ECO:0000256" key="10">
    <source>
        <dbReference type="SAM" id="SignalP"/>
    </source>
</evidence>
<evidence type="ECO:0000313" key="13">
    <source>
        <dbReference type="Proteomes" id="UP000053558"/>
    </source>
</evidence>
<dbReference type="AlphaFoldDB" id="A0A5M3MKA6"/>
<dbReference type="SMART" id="SM01190">
    <property type="entry name" value="EMP24_GP25L"/>
    <property type="match status" value="1"/>
</dbReference>
<evidence type="ECO:0000256" key="5">
    <source>
        <dbReference type="ARBA" id="ARBA00022989"/>
    </source>
</evidence>
<feature type="coiled-coil region" evidence="8">
    <location>
        <begin position="142"/>
        <end position="169"/>
    </location>
</feature>
<reference evidence="13" key="1">
    <citation type="journal article" date="2012" name="Science">
        <title>The Paleozoic origin of enzymatic lignin decomposition reconstructed from 31 fungal genomes.</title>
        <authorList>
            <person name="Floudas D."/>
            <person name="Binder M."/>
            <person name="Riley R."/>
            <person name="Barry K."/>
            <person name="Blanchette R.A."/>
            <person name="Henrissat B."/>
            <person name="Martinez A.T."/>
            <person name="Otillar R."/>
            <person name="Spatafora J.W."/>
            <person name="Yadav J.S."/>
            <person name="Aerts A."/>
            <person name="Benoit I."/>
            <person name="Boyd A."/>
            <person name="Carlson A."/>
            <person name="Copeland A."/>
            <person name="Coutinho P.M."/>
            <person name="de Vries R.P."/>
            <person name="Ferreira P."/>
            <person name="Findley K."/>
            <person name="Foster B."/>
            <person name="Gaskell J."/>
            <person name="Glotzer D."/>
            <person name="Gorecki P."/>
            <person name="Heitman J."/>
            <person name="Hesse C."/>
            <person name="Hori C."/>
            <person name="Igarashi K."/>
            <person name="Jurgens J.A."/>
            <person name="Kallen N."/>
            <person name="Kersten P."/>
            <person name="Kohler A."/>
            <person name="Kuees U."/>
            <person name="Kumar T.K.A."/>
            <person name="Kuo A."/>
            <person name="LaButti K."/>
            <person name="Larrondo L.F."/>
            <person name="Lindquist E."/>
            <person name="Ling A."/>
            <person name="Lombard V."/>
            <person name="Lucas S."/>
            <person name="Lundell T."/>
            <person name="Martin R."/>
            <person name="McLaughlin D.J."/>
            <person name="Morgenstern I."/>
            <person name="Morin E."/>
            <person name="Murat C."/>
            <person name="Nagy L.G."/>
            <person name="Nolan M."/>
            <person name="Ohm R.A."/>
            <person name="Patyshakuliyeva A."/>
            <person name="Rokas A."/>
            <person name="Ruiz-Duenas F.J."/>
            <person name="Sabat G."/>
            <person name="Salamov A."/>
            <person name="Samejima M."/>
            <person name="Schmutz J."/>
            <person name="Slot J.C."/>
            <person name="St John F."/>
            <person name="Stenlid J."/>
            <person name="Sun H."/>
            <person name="Sun S."/>
            <person name="Syed K."/>
            <person name="Tsang A."/>
            <person name="Wiebenga A."/>
            <person name="Young D."/>
            <person name="Pisabarro A."/>
            <person name="Eastwood D.C."/>
            <person name="Martin F."/>
            <person name="Cullen D."/>
            <person name="Grigoriev I.V."/>
            <person name="Hibbett D.S."/>
        </authorList>
    </citation>
    <scope>NUCLEOTIDE SEQUENCE [LARGE SCALE GENOMIC DNA]</scope>
    <source>
        <strain evidence="13">RWD-64-598 SS2</strain>
    </source>
</reference>
<comment type="similarity">
    <text evidence="2 7">Belongs to the EMP24/GP25L family.</text>
</comment>
<comment type="subcellular location">
    <subcellularLocation>
        <location evidence="1 7">Membrane</location>
        <topology evidence="1 7">Single-pass type I membrane protein</topology>
    </subcellularLocation>
</comment>
<dbReference type="OrthoDB" id="3427at2759"/>